<protein>
    <recommendedName>
        <fullName evidence="6">Aminotransferase-like plant mobile domain-containing protein</fullName>
    </recommendedName>
</protein>
<reference evidence="4" key="2">
    <citation type="submission" date="2021-01" db="UniProtKB">
        <authorList>
            <consortium name="EnsemblPlants"/>
        </authorList>
    </citation>
    <scope>IDENTIFICATION</scope>
</reference>
<dbReference type="Gramene" id="QL12p034017:mrna">
    <property type="protein sequence ID" value="QL12p034017:mrna"/>
    <property type="gene ID" value="QL12p034017"/>
</dbReference>
<dbReference type="Proteomes" id="UP000594261">
    <property type="component" value="Chromosome 12"/>
</dbReference>
<feature type="compositionally biased region" description="Basic and acidic residues" evidence="1">
    <location>
        <begin position="738"/>
        <end position="748"/>
    </location>
</feature>
<sequence length="913" mass="102132">MEPQIDQELEILHPGPLQPSVLTRQPYHRSEAIWNGEDPGPLVCRGRTKEMANVQMEDNRVIDIIKLLRLEGLFRAPSKEIDNCLITALVERWRPETHTFHLPHGEMTITLQDVEVIFGLPIDGEVLVGPTFVENGTWRRVCEELLGFTPPNDNKTLVGQRILISRLVEAIAAPLPEDATEIQIHRYARCYILALVGDKLFMDKSGDRVHLMFLEFMRNLRDPRQYSWGSGCLAWLYRDLCRASEKGTSQIGGACTLIQYWAWARLPFLCPRIEPPPGCDYGPWPYAPLASKWVRVRSPKSRPGGMALIRYREQLVTMQPDQIVWQPYEADFGHLPEFCVAGRDTWTARVPLLCFCIVERHYPDRVLRQFGLAQQQPDNVFYEDRLHKIDLRGKVEKNWREEHGPYIISWEMRRQQLCHAPPQIGEMPRDHAYYVWYRLVTRKYVDRNSAKLHIMIQSHLALLAMLPEGSEAHNHVRRVLDSVVGLGRDLVANEEVDNGHESEPTATEIPSTSAAPVSTRTRAQRAIASSSTSAARGRGRPATASPSTSATRGRAMPATASPSTSATRGRAMPATASPSTSASRGRGRRATTPRVVTSPEMPAPIPHSSPQPEVPPHIPATSIQLEVRSPSPPSQPDFDLGIDDTVTPPILPETPSYPPTSSTAPTPGLYLEHHYPPTASSSDPLGPPVGIDTVQPHTDVPNEHPPHQPSPPRGRPQRTKRAPTCGTGGHKIGHRGSSMHDDEPKDDAPQSPPPPKHYTRVKKPNPPVRANVLYLSTEYSMRILEAVKHIFKPYFDKASWFQNSSMYHFSMFHASHHITPVPATEDEMLICDLVASLTPGFVGADLANIVNEAALLAARRGSETVTREDIMEAIERAKFGINDKQLRPSTVGKELGKLFPWLSKTKNPVKRLQ</sequence>
<reference evidence="4 5" key="1">
    <citation type="journal article" date="2016" name="G3 (Bethesda)">
        <title>First Draft Assembly and Annotation of the Genome of a California Endemic Oak Quercus lobata Nee (Fagaceae).</title>
        <authorList>
            <person name="Sork V.L."/>
            <person name="Fitz-Gibbon S.T."/>
            <person name="Puiu D."/>
            <person name="Crepeau M."/>
            <person name="Gugger P.F."/>
            <person name="Sherman R."/>
            <person name="Stevens K."/>
            <person name="Langley C.H."/>
            <person name="Pellegrini M."/>
            <person name="Salzberg S.L."/>
        </authorList>
    </citation>
    <scope>NUCLEOTIDE SEQUENCE [LARGE SCALE GENOMIC DNA]</scope>
    <source>
        <strain evidence="4 5">cv. SW786</strain>
    </source>
</reference>
<dbReference type="EMBL" id="LRBV02000012">
    <property type="status" value="NOT_ANNOTATED_CDS"/>
    <property type="molecule type" value="Genomic_DNA"/>
</dbReference>
<evidence type="ECO:0000313" key="4">
    <source>
        <dbReference type="EnsemblPlants" id="QL12p034017:mrna"/>
    </source>
</evidence>
<keyword evidence="5" id="KW-1185">Reference proteome</keyword>
<dbReference type="PANTHER" id="PTHR46033:SF8">
    <property type="entry name" value="PROTEIN MAINTENANCE OF MERISTEMS-LIKE"/>
    <property type="match status" value="1"/>
</dbReference>
<organism evidence="4 5">
    <name type="scientific">Quercus lobata</name>
    <name type="common">Valley oak</name>
    <dbReference type="NCBI Taxonomy" id="97700"/>
    <lineage>
        <taxon>Eukaryota</taxon>
        <taxon>Viridiplantae</taxon>
        <taxon>Streptophyta</taxon>
        <taxon>Embryophyta</taxon>
        <taxon>Tracheophyta</taxon>
        <taxon>Spermatophyta</taxon>
        <taxon>Magnoliopsida</taxon>
        <taxon>eudicotyledons</taxon>
        <taxon>Gunneridae</taxon>
        <taxon>Pentapetalae</taxon>
        <taxon>rosids</taxon>
        <taxon>fabids</taxon>
        <taxon>Fagales</taxon>
        <taxon>Fagaceae</taxon>
        <taxon>Quercus</taxon>
    </lineage>
</organism>
<dbReference type="InterPro" id="IPR019557">
    <property type="entry name" value="AminoTfrase-like_pln_mobile"/>
</dbReference>
<dbReference type="Pfam" id="PF10536">
    <property type="entry name" value="PMD"/>
    <property type="match status" value="1"/>
</dbReference>
<dbReference type="InterPro" id="IPR027417">
    <property type="entry name" value="P-loop_NTPase"/>
</dbReference>
<dbReference type="InParanoid" id="A0A7N2N5U0"/>
<dbReference type="GO" id="GO:0010073">
    <property type="term" value="P:meristem maintenance"/>
    <property type="evidence" value="ECO:0007669"/>
    <property type="project" value="InterPro"/>
</dbReference>
<name>A0A7N2N5U0_QUELO</name>
<evidence type="ECO:0000259" key="3">
    <source>
        <dbReference type="Pfam" id="PF17862"/>
    </source>
</evidence>
<dbReference type="Pfam" id="PF17862">
    <property type="entry name" value="AAA_lid_3"/>
    <property type="match status" value="1"/>
</dbReference>
<feature type="domain" description="AAA ATPase AAA+ lid" evidence="3">
    <location>
        <begin position="834"/>
        <end position="872"/>
    </location>
</feature>
<dbReference type="InterPro" id="IPR041569">
    <property type="entry name" value="AAA_lid_3"/>
</dbReference>
<feature type="compositionally biased region" description="Polar residues" evidence="1">
    <location>
        <begin position="504"/>
        <end position="516"/>
    </location>
</feature>
<dbReference type="SUPFAM" id="SSF52540">
    <property type="entry name" value="P-loop containing nucleoside triphosphate hydrolases"/>
    <property type="match status" value="1"/>
</dbReference>
<feature type="compositionally biased region" description="Pro residues" evidence="1">
    <location>
        <begin position="649"/>
        <end position="658"/>
    </location>
</feature>
<dbReference type="Gene3D" id="1.10.8.60">
    <property type="match status" value="1"/>
</dbReference>
<proteinExistence type="predicted"/>
<dbReference type="AlphaFoldDB" id="A0A7N2N5U0"/>
<dbReference type="OMA" id="KHSDGPR"/>
<dbReference type="InterPro" id="IPR044824">
    <property type="entry name" value="MAIN-like"/>
</dbReference>
<evidence type="ECO:0000313" key="5">
    <source>
        <dbReference type="Proteomes" id="UP000594261"/>
    </source>
</evidence>
<evidence type="ECO:0000256" key="1">
    <source>
        <dbReference type="SAM" id="MobiDB-lite"/>
    </source>
</evidence>
<accession>A0A7N2N5U0</accession>
<feature type="compositionally biased region" description="Low complexity" evidence="1">
    <location>
        <begin position="557"/>
        <end position="584"/>
    </location>
</feature>
<dbReference type="PANTHER" id="PTHR46033">
    <property type="entry name" value="PROTEIN MAIN-LIKE 2"/>
    <property type="match status" value="1"/>
</dbReference>
<evidence type="ECO:0000259" key="2">
    <source>
        <dbReference type="Pfam" id="PF10536"/>
    </source>
</evidence>
<feature type="domain" description="Aminotransferase-like plant mobile" evidence="2">
    <location>
        <begin position="75"/>
        <end position="438"/>
    </location>
</feature>
<feature type="region of interest" description="Disordered" evidence="1">
    <location>
        <begin position="493"/>
        <end position="765"/>
    </location>
</feature>
<dbReference type="EnsemblPlants" id="QL12p034017:mrna">
    <property type="protein sequence ID" value="QL12p034017:mrna"/>
    <property type="gene ID" value="QL12p034017"/>
</dbReference>
<feature type="compositionally biased region" description="Low complexity" evidence="1">
    <location>
        <begin position="518"/>
        <end position="545"/>
    </location>
</feature>
<evidence type="ECO:0008006" key="6">
    <source>
        <dbReference type="Google" id="ProtNLM"/>
    </source>
</evidence>
<feature type="compositionally biased region" description="Pro residues" evidence="1">
    <location>
        <begin position="601"/>
        <end position="618"/>
    </location>
</feature>